<keyword evidence="2" id="KW-1185">Reference proteome</keyword>
<gene>
    <name evidence="1" type="ORF">G2W53_022571</name>
</gene>
<evidence type="ECO:0000313" key="1">
    <source>
        <dbReference type="EMBL" id="KAF7824427.1"/>
    </source>
</evidence>
<sequence length="36" mass="4233">MGHTYDRASIEKWHKACTKTGAHDYRVRPKHNAHKT</sequence>
<proteinExistence type="predicted"/>
<protein>
    <submittedName>
        <fullName evidence="1">Uncharacterized protein</fullName>
    </submittedName>
</protein>
<dbReference type="AlphaFoldDB" id="A0A834TMQ8"/>
<name>A0A834TMQ8_9FABA</name>
<comment type="caution">
    <text evidence="1">The sequence shown here is derived from an EMBL/GenBank/DDBJ whole genome shotgun (WGS) entry which is preliminary data.</text>
</comment>
<reference evidence="1" key="1">
    <citation type="submission" date="2020-09" db="EMBL/GenBank/DDBJ databases">
        <title>Genome-Enabled Discovery of Anthraquinone Biosynthesis in Senna tora.</title>
        <authorList>
            <person name="Kang S.-H."/>
            <person name="Pandey R.P."/>
            <person name="Lee C.-M."/>
            <person name="Sim J.-S."/>
            <person name="Jeong J.-T."/>
            <person name="Choi B.-S."/>
            <person name="Jung M."/>
            <person name="Ginzburg D."/>
            <person name="Zhao K."/>
            <person name="Won S.Y."/>
            <person name="Oh T.-J."/>
            <person name="Yu Y."/>
            <person name="Kim N.-H."/>
            <person name="Lee O.R."/>
            <person name="Lee T.-H."/>
            <person name="Bashyal P."/>
            <person name="Kim T.-S."/>
            <person name="Lee W.-H."/>
            <person name="Kawkins C."/>
            <person name="Kim C.-K."/>
            <person name="Kim J.S."/>
            <person name="Ahn B.O."/>
            <person name="Rhee S.Y."/>
            <person name="Sohng J.K."/>
        </authorList>
    </citation>
    <scope>NUCLEOTIDE SEQUENCE</scope>
    <source>
        <tissue evidence="1">Leaf</tissue>
    </source>
</reference>
<dbReference type="Proteomes" id="UP000634136">
    <property type="component" value="Unassembled WGS sequence"/>
</dbReference>
<evidence type="ECO:0000313" key="2">
    <source>
        <dbReference type="Proteomes" id="UP000634136"/>
    </source>
</evidence>
<dbReference type="EMBL" id="JAAIUW010000007">
    <property type="protein sequence ID" value="KAF7824427.1"/>
    <property type="molecule type" value="Genomic_DNA"/>
</dbReference>
<organism evidence="1 2">
    <name type="scientific">Senna tora</name>
    <dbReference type="NCBI Taxonomy" id="362788"/>
    <lineage>
        <taxon>Eukaryota</taxon>
        <taxon>Viridiplantae</taxon>
        <taxon>Streptophyta</taxon>
        <taxon>Embryophyta</taxon>
        <taxon>Tracheophyta</taxon>
        <taxon>Spermatophyta</taxon>
        <taxon>Magnoliopsida</taxon>
        <taxon>eudicotyledons</taxon>
        <taxon>Gunneridae</taxon>
        <taxon>Pentapetalae</taxon>
        <taxon>rosids</taxon>
        <taxon>fabids</taxon>
        <taxon>Fabales</taxon>
        <taxon>Fabaceae</taxon>
        <taxon>Caesalpinioideae</taxon>
        <taxon>Cassia clade</taxon>
        <taxon>Senna</taxon>
    </lineage>
</organism>
<accession>A0A834TMQ8</accession>